<keyword evidence="5 12" id="KW-0552">Olfaction</keyword>
<keyword evidence="9 11" id="KW-0675">Receptor</keyword>
<dbReference type="KEGG" id="mcal:110288183"/>
<dbReference type="PRINTS" id="PR00237">
    <property type="entry name" value="GPCRRHODOPSN"/>
</dbReference>
<keyword evidence="4 11" id="KW-0812">Transmembrane</keyword>
<dbReference type="GO" id="GO:0004930">
    <property type="term" value="F:G protein-coupled receptor activity"/>
    <property type="evidence" value="ECO:0007669"/>
    <property type="project" value="UniProtKB-KW"/>
</dbReference>
<dbReference type="Pfam" id="PF13853">
    <property type="entry name" value="7tm_4"/>
    <property type="match status" value="1"/>
</dbReference>
<keyword evidence="2 12" id="KW-1003">Cell membrane</keyword>
<evidence type="ECO:0000256" key="1">
    <source>
        <dbReference type="ARBA" id="ARBA00004651"/>
    </source>
</evidence>
<evidence type="ECO:0000256" key="9">
    <source>
        <dbReference type="ARBA" id="ARBA00023170"/>
    </source>
</evidence>
<dbReference type="AlphaFoldDB" id="A0A6P5PBQ7"/>
<keyword evidence="3 12" id="KW-0716">Sensory transduction</keyword>
<feature type="transmembrane region" description="Helical" evidence="12">
    <location>
        <begin position="272"/>
        <end position="291"/>
    </location>
</feature>
<dbReference type="FunFam" id="1.20.1070.10:FF:000646">
    <property type="entry name" value="Olfactory receptor 887"/>
    <property type="match status" value="1"/>
</dbReference>
<dbReference type="GeneID" id="110288183"/>
<accession>A0A6P5PBQ7</accession>
<feature type="transmembrane region" description="Helical" evidence="12">
    <location>
        <begin position="26"/>
        <end position="47"/>
    </location>
</feature>
<evidence type="ECO:0000256" key="5">
    <source>
        <dbReference type="ARBA" id="ARBA00022725"/>
    </source>
</evidence>
<name>A0A6P5PBQ7_MUSCR</name>
<feature type="transmembrane region" description="Helical" evidence="12">
    <location>
        <begin position="97"/>
        <end position="119"/>
    </location>
</feature>
<comment type="subcellular location">
    <subcellularLocation>
        <location evidence="1 12">Cell membrane</location>
        <topology evidence="1 12">Multi-pass membrane protein</topology>
    </subcellularLocation>
</comment>
<evidence type="ECO:0000256" key="8">
    <source>
        <dbReference type="ARBA" id="ARBA00023136"/>
    </source>
</evidence>
<dbReference type="InterPro" id="IPR000276">
    <property type="entry name" value="GPCR_Rhodpsn"/>
</dbReference>
<dbReference type="PROSITE" id="PS50262">
    <property type="entry name" value="G_PROTEIN_RECEP_F1_2"/>
    <property type="match status" value="1"/>
</dbReference>
<dbReference type="SUPFAM" id="SSF81321">
    <property type="entry name" value="Family A G protein-coupled receptor-like"/>
    <property type="match status" value="1"/>
</dbReference>
<keyword evidence="8 12" id="KW-0472">Membrane</keyword>
<feature type="transmembrane region" description="Helical" evidence="12">
    <location>
        <begin position="236"/>
        <end position="260"/>
    </location>
</feature>
<evidence type="ECO:0000256" key="6">
    <source>
        <dbReference type="ARBA" id="ARBA00022989"/>
    </source>
</evidence>
<dbReference type="PROSITE" id="PS00237">
    <property type="entry name" value="G_PROTEIN_RECEP_F1_1"/>
    <property type="match status" value="1"/>
</dbReference>
<dbReference type="RefSeq" id="XP_021010263.1">
    <property type="nucleotide sequence ID" value="XM_021154604.1"/>
</dbReference>
<evidence type="ECO:0000256" key="3">
    <source>
        <dbReference type="ARBA" id="ARBA00022606"/>
    </source>
</evidence>
<evidence type="ECO:0000256" key="11">
    <source>
        <dbReference type="RuleBase" id="RU000688"/>
    </source>
</evidence>
<evidence type="ECO:0000256" key="12">
    <source>
        <dbReference type="RuleBase" id="RU363047"/>
    </source>
</evidence>
<feature type="transmembrane region" description="Helical" evidence="12">
    <location>
        <begin position="139"/>
        <end position="157"/>
    </location>
</feature>
<gene>
    <name evidence="15" type="primary">LOC110288183</name>
</gene>
<dbReference type="GO" id="GO:0004984">
    <property type="term" value="F:olfactory receptor activity"/>
    <property type="evidence" value="ECO:0007669"/>
    <property type="project" value="InterPro"/>
</dbReference>
<sequence length="305" mass="34619">MELNRTQLTEFVLRGITDRSGLQVPLFLVFFLIYVITMVGNLGLIFLIWKDPHLHTPMYIFLGNLAFADACTSSSVTPKMLMKFSNKNDMISMGECFAQFYFFCLSVTAECFILVAMAYDRYVAICNPLLYVVVMSNRLCIQFIGVSYLIGLLHGLLHVGLLFRLTFCSSNVIDYFYCDILPLYRISCTDPSINVLVAFIMGILIQVSTFMSIIVSYVLVLFAILRTKSESGRNKAFSTCSSHLSSVSLFYGTLFIIYVLSGSDTDNYQGKMYSLFYTIIIPLLNPFIYSLRNKEVIGALRKLRE</sequence>
<organism evidence="14 15">
    <name type="scientific">Mus caroli</name>
    <name type="common">Ryukyu mouse</name>
    <name type="synonym">Ricefield mouse</name>
    <dbReference type="NCBI Taxonomy" id="10089"/>
    <lineage>
        <taxon>Eukaryota</taxon>
        <taxon>Metazoa</taxon>
        <taxon>Chordata</taxon>
        <taxon>Craniata</taxon>
        <taxon>Vertebrata</taxon>
        <taxon>Euteleostomi</taxon>
        <taxon>Mammalia</taxon>
        <taxon>Eutheria</taxon>
        <taxon>Euarchontoglires</taxon>
        <taxon>Glires</taxon>
        <taxon>Rodentia</taxon>
        <taxon>Myomorpha</taxon>
        <taxon>Muroidea</taxon>
        <taxon>Muridae</taxon>
        <taxon>Murinae</taxon>
        <taxon>Mus</taxon>
        <taxon>Mus</taxon>
    </lineage>
</organism>
<evidence type="ECO:0000256" key="7">
    <source>
        <dbReference type="ARBA" id="ARBA00023040"/>
    </source>
</evidence>
<evidence type="ECO:0000313" key="14">
    <source>
        <dbReference type="Proteomes" id="UP000515126"/>
    </source>
</evidence>
<feature type="transmembrane region" description="Helical" evidence="12">
    <location>
        <begin position="195"/>
        <end position="224"/>
    </location>
</feature>
<comment type="similarity">
    <text evidence="11">Belongs to the G-protein coupled receptor 1 family.</text>
</comment>
<keyword evidence="6 12" id="KW-1133">Transmembrane helix</keyword>
<dbReference type="PRINTS" id="PR00245">
    <property type="entry name" value="OLFACTORYR"/>
</dbReference>
<protein>
    <recommendedName>
        <fullName evidence="12">Olfactory receptor</fullName>
    </recommendedName>
</protein>
<proteinExistence type="inferred from homology"/>
<evidence type="ECO:0000256" key="10">
    <source>
        <dbReference type="ARBA" id="ARBA00023224"/>
    </source>
</evidence>
<keyword evidence="14" id="KW-1185">Reference proteome</keyword>
<keyword evidence="10 11" id="KW-0807">Transducer</keyword>
<reference evidence="15" key="1">
    <citation type="submission" date="2025-08" db="UniProtKB">
        <authorList>
            <consortium name="RefSeq"/>
        </authorList>
    </citation>
    <scope>IDENTIFICATION</scope>
</reference>
<dbReference type="InterPro" id="IPR017452">
    <property type="entry name" value="GPCR_Rhodpsn_7TM"/>
</dbReference>
<keyword evidence="7 11" id="KW-0297">G-protein coupled receptor</keyword>
<evidence type="ECO:0000313" key="15">
    <source>
        <dbReference type="RefSeq" id="XP_021010263.1"/>
    </source>
</evidence>
<evidence type="ECO:0000256" key="4">
    <source>
        <dbReference type="ARBA" id="ARBA00022692"/>
    </source>
</evidence>
<evidence type="ECO:0000256" key="2">
    <source>
        <dbReference type="ARBA" id="ARBA00022475"/>
    </source>
</evidence>
<feature type="domain" description="G-protein coupled receptors family 1 profile" evidence="13">
    <location>
        <begin position="40"/>
        <end position="289"/>
    </location>
</feature>
<dbReference type="Proteomes" id="UP000515126">
    <property type="component" value="Unplaced"/>
</dbReference>
<dbReference type="GO" id="GO:0005886">
    <property type="term" value="C:plasma membrane"/>
    <property type="evidence" value="ECO:0007669"/>
    <property type="project" value="UniProtKB-SubCell"/>
</dbReference>
<dbReference type="FunFam" id="1.20.1070.10:FF:001300">
    <property type="entry name" value="Olfactory receptor"/>
    <property type="match status" value="1"/>
</dbReference>
<dbReference type="PANTHER" id="PTHR48018">
    <property type="entry name" value="OLFACTORY RECEPTOR"/>
    <property type="match status" value="1"/>
</dbReference>
<evidence type="ECO:0000259" key="13">
    <source>
        <dbReference type="PROSITE" id="PS50262"/>
    </source>
</evidence>
<dbReference type="Gene3D" id="1.20.1070.10">
    <property type="entry name" value="Rhodopsin 7-helix transmembrane proteins"/>
    <property type="match status" value="1"/>
</dbReference>
<dbReference type="InterPro" id="IPR000725">
    <property type="entry name" value="Olfact_rcpt"/>
</dbReference>